<dbReference type="InterPro" id="IPR035940">
    <property type="entry name" value="CAP_sf"/>
</dbReference>
<gene>
    <name evidence="1" type="ORF">ACFQL7_07505</name>
</gene>
<dbReference type="Proteomes" id="UP001596417">
    <property type="component" value="Unassembled WGS sequence"/>
</dbReference>
<organism evidence="1 2">
    <name type="scientific">Halocatena marina</name>
    <dbReference type="NCBI Taxonomy" id="2934937"/>
    <lineage>
        <taxon>Archaea</taxon>
        <taxon>Methanobacteriati</taxon>
        <taxon>Methanobacteriota</taxon>
        <taxon>Stenosarchaea group</taxon>
        <taxon>Halobacteria</taxon>
        <taxon>Halobacteriales</taxon>
        <taxon>Natronomonadaceae</taxon>
        <taxon>Halocatena</taxon>
    </lineage>
</organism>
<dbReference type="AlphaFoldDB" id="A0ABD5YKE7"/>
<evidence type="ECO:0000313" key="2">
    <source>
        <dbReference type="Proteomes" id="UP001596417"/>
    </source>
</evidence>
<dbReference type="RefSeq" id="WP_390205162.1">
    <property type="nucleotide sequence ID" value="NZ_JBHTAX010000001.1"/>
</dbReference>
<evidence type="ECO:0000313" key="1">
    <source>
        <dbReference type="EMBL" id="MFC7189718.1"/>
    </source>
</evidence>
<proteinExistence type="predicted"/>
<protein>
    <submittedName>
        <fullName evidence="1">CAP domain-containing protein</fullName>
    </submittedName>
</protein>
<dbReference type="EMBL" id="JBHTAX010000001">
    <property type="protein sequence ID" value="MFC7189718.1"/>
    <property type="molecule type" value="Genomic_DNA"/>
</dbReference>
<accession>A0ABD5YKE7</accession>
<reference evidence="1 2" key="1">
    <citation type="journal article" date="2019" name="Int. J. Syst. Evol. Microbiol.">
        <title>The Global Catalogue of Microorganisms (GCM) 10K type strain sequencing project: providing services to taxonomists for standard genome sequencing and annotation.</title>
        <authorList>
            <consortium name="The Broad Institute Genomics Platform"/>
            <consortium name="The Broad Institute Genome Sequencing Center for Infectious Disease"/>
            <person name="Wu L."/>
            <person name="Ma J."/>
        </authorList>
    </citation>
    <scope>NUCLEOTIDE SEQUENCE [LARGE SCALE GENOMIC DNA]</scope>
    <source>
        <strain evidence="1 2">RDMS1</strain>
    </source>
</reference>
<name>A0ABD5YKE7_9EURY</name>
<comment type="caution">
    <text evidence="1">The sequence shown here is derived from an EMBL/GenBank/DDBJ whole genome shotgun (WGS) entry which is preliminary data.</text>
</comment>
<sequence>MIRTENNLSKLEHSGEIATISRTYSYDMGEREYFSHVSPEGRDPTTGSVICIRASATLLAKISHA</sequence>
<dbReference type="Gene3D" id="3.40.33.10">
    <property type="entry name" value="CAP"/>
    <property type="match status" value="1"/>
</dbReference>
<keyword evidence="2" id="KW-1185">Reference proteome</keyword>